<evidence type="ECO:0000313" key="1">
    <source>
        <dbReference type="EMBL" id="KAF2717183.1"/>
    </source>
</evidence>
<dbReference type="EMBL" id="MU003850">
    <property type="protein sequence ID" value="KAF2717183.1"/>
    <property type="molecule type" value="Genomic_DNA"/>
</dbReference>
<keyword evidence="2" id="KW-1185">Reference proteome</keyword>
<proteinExistence type="predicted"/>
<protein>
    <submittedName>
        <fullName evidence="1">Uncharacterized protein</fullName>
    </submittedName>
</protein>
<sequence>MVAIEMYVMAPMIEIRHSLILFSSRADMLHALLFDAPVAFIQNSGSGSTSTAKKLAYPEHTEHHLSILIRELQGFLELNKTTTSDSVRHIPSLVGQTANVVSSMLASRKKHCTLQSKLKLRRLEDELKFWANQSDIEVQFAPDDANRYAQACFALNVILYSYTVKSLALCHSDHQALVDVIASATMSVSEEFWQAMAYFRLFM</sequence>
<gene>
    <name evidence="1" type="ORF">K431DRAFT_161463</name>
</gene>
<dbReference type="AlphaFoldDB" id="A0A9P4PYA6"/>
<dbReference type="Proteomes" id="UP000799441">
    <property type="component" value="Unassembled WGS sequence"/>
</dbReference>
<reference evidence="1" key="1">
    <citation type="journal article" date="2020" name="Stud. Mycol.">
        <title>101 Dothideomycetes genomes: a test case for predicting lifestyles and emergence of pathogens.</title>
        <authorList>
            <person name="Haridas S."/>
            <person name="Albert R."/>
            <person name="Binder M."/>
            <person name="Bloem J."/>
            <person name="Labutti K."/>
            <person name="Salamov A."/>
            <person name="Andreopoulos B."/>
            <person name="Baker S."/>
            <person name="Barry K."/>
            <person name="Bills G."/>
            <person name="Bluhm B."/>
            <person name="Cannon C."/>
            <person name="Castanera R."/>
            <person name="Culley D."/>
            <person name="Daum C."/>
            <person name="Ezra D."/>
            <person name="Gonzalez J."/>
            <person name="Henrissat B."/>
            <person name="Kuo A."/>
            <person name="Liang C."/>
            <person name="Lipzen A."/>
            <person name="Lutzoni F."/>
            <person name="Magnuson J."/>
            <person name="Mondo S."/>
            <person name="Nolan M."/>
            <person name="Ohm R."/>
            <person name="Pangilinan J."/>
            <person name="Park H.-J."/>
            <person name="Ramirez L."/>
            <person name="Alfaro M."/>
            <person name="Sun H."/>
            <person name="Tritt A."/>
            <person name="Yoshinaga Y."/>
            <person name="Zwiers L.-H."/>
            <person name="Turgeon B."/>
            <person name="Goodwin S."/>
            <person name="Spatafora J."/>
            <person name="Crous P."/>
            <person name="Grigoriev I."/>
        </authorList>
    </citation>
    <scope>NUCLEOTIDE SEQUENCE</scope>
    <source>
        <strain evidence="1">CBS 116435</strain>
    </source>
</reference>
<accession>A0A9P4PYA6</accession>
<name>A0A9P4PYA6_9PEZI</name>
<organism evidence="1 2">
    <name type="scientific">Polychaeton citri CBS 116435</name>
    <dbReference type="NCBI Taxonomy" id="1314669"/>
    <lineage>
        <taxon>Eukaryota</taxon>
        <taxon>Fungi</taxon>
        <taxon>Dikarya</taxon>
        <taxon>Ascomycota</taxon>
        <taxon>Pezizomycotina</taxon>
        <taxon>Dothideomycetes</taxon>
        <taxon>Dothideomycetidae</taxon>
        <taxon>Capnodiales</taxon>
        <taxon>Capnodiaceae</taxon>
        <taxon>Polychaeton</taxon>
    </lineage>
</organism>
<comment type="caution">
    <text evidence="1">The sequence shown here is derived from an EMBL/GenBank/DDBJ whole genome shotgun (WGS) entry which is preliminary data.</text>
</comment>
<evidence type="ECO:0000313" key="2">
    <source>
        <dbReference type="Proteomes" id="UP000799441"/>
    </source>
</evidence>